<comment type="caution">
    <text evidence="3">The sequence shown here is derived from an EMBL/GenBank/DDBJ whole genome shotgun (WGS) entry which is preliminary data.</text>
</comment>
<dbReference type="Proteomes" id="UP000321197">
    <property type="component" value="Unassembled WGS sequence"/>
</dbReference>
<sequence>MAIVRVEIAKRPQEQRDAIIAGITEVLVQNGAKREGVQVLLYELEMTCWGRGGVTFDQIKKQQEAEVAAQAKAKKKPSKRK</sequence>
<dbReference type="RefSeq" id="WP_119342139.1">
    <property type="nucleotide sequence ID" value="NZ_BJXL01000120.1"/>
</dbReference>
<dbReference type="OrthoDB" id="3391281at2"/>
<dbReference type="AlphaFoldDB" id="A0A511R6Q8"/>
<accession>A0A511R6Q8</accession>
<dbReference type="SUPFAM" id="SSF55331">
    <property type="entry name" value="Tautomerase/MIF"/>
    <property type="match status" value="1"/>
</dbReference>
<evidence type="ECO:0000313" key="3">
    <source>
        <dbReference type="EMBL" id="GEM84686.1"/>
    </source>
</evidence>
<dbReference type="InterPro" id="IPR004370">
    <property type="entry name" value="4-OT-like_dom"/>
</dbReference>
<organism evidence="3 4">
    <name type="scientific">Meiothermus hypogaeus NBRC 106114</name>
    <dbReference type="NCBI Taxonomy" id="1227553"/>
    <lineage>
        <taxon>Bacteria</taxon>
        <taxon>Thermotogati</taxon>
        <taxon>Deinococcota</taxon>
        <taxon>Deinococci</taxon>
        <taxon>Thermales</taxon>
        <taxon>Thermaceae</taxon>
        <taxon>Meiothermus</taxon>
    </lineage>
</organism>
<reference evidence="3 4" key="1">
    <citation type="submission" date="2019-07" db="EMBL/GenBank/DDBJ databases">
        <title>Whole genome shotgun sequence of Meiothermus hypogaeus NBRC 106114.</title>
        <authorList>
            <person name="Hosoyama A."/>
            <person name="Uohara A."/>
            <person name="Ohji S."/>
            <person name="Ichikawa N."/>
        </authorList>
    </citation>
    <scope>NUCLEOTIDE SEQUENCE [LARGE SCALE GENOMIC DNA]</scope>
    <source>
        <strain evidence="3 4">NBRC 106114</strain>
    </source>
</reference>
<dbReference type="GO" id="GO:0016853">
    <property type="term" value="F:isomerase activity"/>
    <property type="evidence" value="ECO:0007669"/>
    <property type="project" value="UniProtKB-KW"/>
</dbReference>
<dbReference type="EMBL" id="BJXL01000120">
    <property type="protein sequence ID" value="GEM84686.1"/>
    <property type="molecule type" value="Genomic_DNA"/>
</dbReference>
<proteinExistence type="predicted"/>
<gene>
    <name evidence="3" type="ORF">MHY01S_28520</name>
</gene>
<evidence type="ECO:0000259" key="2">
    <source>
        <dbReference type="Pfam" id="PF01361"/>
    </source>
</evidence>
<name>A0A511R6Q8_9DEIN</name>
<keyword evidence="1" id="KW-0413">Isomerase</keyword>
<protein>
    <recommendedName>
        <fullName evidence="2">4-oxalocrotonate tautomerase-like domain-containing protein</fullName>
    </recommendedName>
</protein>
<dbReference type="Pfam" id="PF01361">
    <property type="entry name" value="Tautomerase"/>
    <property type="match status" value="1"/>
</dbReference>
<feature type="domain" description="4-oxalocrotonate tautomerase-like" evidence="2">
    <location>
        <begin position="3"/>
        <end position="56"/>
    </location>
</feature>
<dbReference type="InterPro" id="IPR014347">
    <property type="entry name" value="Tautomerase/MIF_sf"/>
</dbReference>
<evidence type="ECO:0000256" key="1">
    <source>
        <dbReference type="ARBA" id="ARBA00023235"/>
    </source>
</evidence>
<evidence type="ECO:0000313" key="4">
    <source>
        <dbReference type="Proteomes" id="UP000321197"/>
    </source>
</evidence>
<dbReference type="Gene3D" id="3.30.429.10">
    <property type="entry name" value="Macrophage Migration Inhibitory Factor"/>
    <property type="match status" value="1"/>
</dbReference>